<gene>
    <name evidence="8" type="ORF">IFR04_008482</name>
</gene>
<comment type="caution">
    <text evidence="8">The sequence shown here is derived from an EMBL/GenBank/DDBJ whole genome shotgun (WGS) entry which is preliminary data.</text>
</comment>
<proteinExistence type="inferred from homology"/>
<organism evidence="8 9">
    <name type="scientific">Cadophora malorum</name>
    <dbReference type="NCBI Taxonomy" id="108018"/>
    <lineage>
        <taxon>Eukaryota</taxon>
        <taxon>Fungi</taxon>
        <taxon>Dikarya</taxon>
        <taxon>Ascomycota</taxon>
        <taxon>Pezizomycotina</taxon>
        <taxon>Leotiomycetes</taxon>
        <taxon>Helotiales</taxon>
        <taxon>Ploettnerulaceae</taxon>
        <taxon>Cadophora</taxon>
    </lineage>
</organism>
<evidence type="ECO:0000256" key="4">
    <source>
        <dbReference type="ARBA" id="ARBA00022825"/>
    </source>
</evidence>
<feature type="compositionally biased region" description="Acidic residues" evidence="6">
    <location>
        <begin position="1"/>
        <end position="10"/>
    </location>
</feature>
<feature type="active site" description="Charge relay system" evidence="5">
    <location>
        <position position="723"/>
    </location>
</feature>
<accession>A0A8H7TFX3</accession>
<dbReference type="InterPro" id="IPR015500">
    <property type="entry name" value="Peptidase_S8_subtilisin-rel"/>
</dbReference>
<keyword evidence="3 5" id="KW-0378">Hydrolase</keyword>
<dbReference type="Pfam" id="PF00082">
    <property type="entry name" value="Peptidase_S8"/>
    <property type="match status" value="1"/>
</dbReference>
<dbReference type="InterPro" id="IPR000209">
    <property type="entry name" value="Peptidase_S8/S53_dom"/>
</dbReference>
<keyword evidence="9" id="KW-1185">Reference proteome</keyword>
<feature type="active site" description="Charge relay system" evidence="5">
    <location>
        <position position="886"/>
    </location>
</feature>
<dbReference type="PROSITE" id="PS51892">
    <property type="entry name" value="SUBTILASE"/>
    <property type="match status" value="1"/>
</dbReference>
<dbReference type="SUPFAM" id="SSF52743">
    <property type="entry name" value="Subtilisin-like"/>
    <property type="match status" value="1"/>
</dbReference>
<dbReference type="EMBL" id="JAFJYH010000129">
    <property type="protein sequence ID" value="KAG4418415.1"/>
    <property type="molecule type" value="Genomic_DNA"/>
</dbReference>
<evidence type="ECO:0000256" key="5">
    <source>
        <dbReference type="PROSITE-ProRule" id="PRU01240"/>
    </source>
</evidence>
<evidence type="ECO:0000313" key="9">
    <source>
        <dbReference type="Proteomes" id="UP000664132"/>
    </source>
</evidence>
<sequence>MSAELEEELVMVDRHRPDTPIQEQDPADASEASSDDDDEDDVSAGKRFKDIISWLKEGKLDLRDPAKVEAFAIEQATYLGQKNGDNNTLLHMLVDDAKDKIFDVYQPLVKLLIERYPQVLREKDNNEKTALYHAIYKKRGKFVRYICKNYKDIASILRIPCYKSENCIHVAIRRNVAPELAITLIKAADEVTLQAKEDKGLTPLHLAVAYDRCTDKQLEIVEVLIERCDKAMDQRTNAEPPLSPYQYHESTRIESRKAAEKEARLAAEKEKAATQEKNEEGSTDGQIVPGKDKKFATQAVDPKAGKSGAGSKGTVPAMDSFKPAPLRRIATGMESPFSAKSTGATGHGDQLKLGTGMPMGFAGSNPATPVAAKIDKLKKKKKEPKEEPKVTEESAAVIKNHLKLYCMRHRNHDDVVDFLYGRNQENQIYFDLYDSPSKIISEDRIEEGLDHLKFEDILQYVALPSLRLEKKPATTKIRKTSRSDGKGRSDMVFLFNFLRHKKVQRIIRVIVDDMSEPAHSDEAIEAALAGFKVEIWDWRKLDLCTETILAVAFDAEEVCLYWSGNNAVLRGWSEAGGLPLLRKLKKVHLHVEQGLESTRRTENNIEDFRTRLARLRPEVEIDVVKEQQPEKQAPIGGLVDVAHEQSEHRHRWLTCMDEFADFIQNVDTPRDLPVESITIALIDDGVDINEQSLHAKIIGGRSFCQRDTHQNLSKPYYVTSGGHGTVMASLICRVFPKAQLYVVKLDEHISENMKRQITAKSAAKAVRAAVDKKVHIISMSWTIERTATNATDITDLEAAIEAAARAGILMFCAANDQGVAADRSFPAACGGTKHLFKIGAAEASGTVWKWVGDPADVDFIFPGHNVIKDRPNNAPLEKCKTLTGSSVATAFAAGLAALVLYCVQLGALNTQDLKDRQGNAVTMEDYKAIKGHERMKEAFVAIGTSQASGNKYIEVWDVFGPAAKKADKVEDKEDVGMIKG</sequence>
<feature type="region of interest" description="Disordered" evidence="6">
    <location>
        <begin position="1"/>
        <end position="43"/>
    </location>
</feature>
<dbReference type="InterPro" id="IPR051048">
    <property type="entry name" value="Peptidase_S8/S53_subtilisin"/>
</dbReference>
<keyword evidence="2 5" id="KW-0645">Protease</keyword>
<reference evidence="8" key="1">
    <citation type="submission" date="2021-02" db="EMBL/GenBank/DDBJ databases">
        <title>Genome sequence Cadophora malorum strain M34.</title>
        <authorList>
            <person name="Stefanovic E."/>
            <person name="Vu D."/>
            <person name="Scully C."/>
            <person name="Dijksterhuis J."/>
            <person name="Roader J."/>
            <person name="Houbraken J."/>
        </authorList>
    </citation>
    <scope>NUCLEOTIDE SEQUENCE</scope>
    <source>
        <strain evidence="8">M34</strain>
    </source>
</reference>
<evidence type="ECO:0000256" key="2">
    <source>
        <dbReference type="ARBA" id="ARBA00022670"/>
    </source>
</evidence>
<evidence type="ECO:0000256" key="3">
    <source>
        <dbReference type="ARBA" id="ARBA00022801"/>
    </source>
</evidence>
<dbReference type="OrthoDB" id="5386278at2759"/>
<evidence type="ECO:0000256" key="1">
    <source>
        <dbReference type="ARBA" id="ARBA00011073"/>
    </source>
</evidence>
<feature type="compositionally biased region" description="Basic and acidic residues" evidence="6">
    <location>
        <begin position="249"/>
        <end position="280"/>
    </location>
</feature>
<dbReference type="PANTHER" id="PTHR43399">
    <property type="entry name" value="SUBTILISIN-RELATED"/>
    <property type="match status" value="1"/>
</dbReference>
<dbReference type="CDD" id="cd07491">
    <property type="entry name" value="Peptidases_S8_7"/>
    <property type="match status" value="1"/>
</dbReference>
<dbReference type="AlphaFoldDB" id="A0A8H7TFX3"/>
<evidence type="ECO:0000259" key="7">
    <source>
        <dbReference type="Pfam" id="PF00082"/>
    </source>
</evidence>
<comment type="similarity">
    <text evidence="1 5">Belongs to the peptidase S8 family.</text>
</comment>
<evidence type="ECO:0000313" key="8">
    <source>
        <dbReference type="EMBL" id="KAG4418415.1"/>
    </source>
</evidence>
<dbReference type="InterPro" id="IPR002110">
    <property type="entry name" value="Ankyrin_rpt"/>
</dbReference>
<feature type="compositionally biased region" description="Acidic residues" evidence="6">
    <location>
        <begin position="25"/>
        <end position="42"/>
    </location>
</feature>
<dbReference type="Proteomes" id="UP000664132">
    <property type="component" value="Unassembled WGS sequence"/>
</dbReference>
<dbReference type="InterPro" id="IPR036770">
    <property type="entry name" value="Ankyrin_rpt-contain_sf"/>
</dbReference>
<dbReference type="InterPro" id="IPR036852">
    <property type="entry name" value="Peptidase_S8/S53_dom_sf"/>
</dbReference>
<name>A0A8H7TFX3_9HELO</name>
<dbReference type="SMART" id="SM00248">
    <property type="entry name" value="ANK"/>
    <property type="match status" value="4"/>
</dbReference>
<protein>
    <recommendedName>
        <fullName evidence="7">Peptidase S8/S53 domain-containing protein</fullName>
    </recommendedName>
</protein>
<evidence type="ECO:0000256" key="6">
    <source>
        <dbReference type="SAM" id="MobiDB-lite"/>
    </source>
</evidence>
<dbReference type="Gene3D" id="3.40.50.200">
    <property type="entry name" value="Peptidase S8/S53 domain"/>
    <property type="match status" value="1"/>
</dbReference>
<feature type="active site" description="Charge relay system" evidence="5">
    <location>
        <position position="683"/>
    </location>
</feature>
<dbReference type="GO" id="GO:0006508">
    <property type="term" value="P:proteolysis"/>
    <property type="evidence" value="ECO:0007669"/>
    <property type="project" value="UniProtKB-KW"/>
</dbReference>
<keyword evidence="4 5" id="KW-0720">Serine protease</keyword>
<dbReference type="GO" id="GO:0004252">
    <property type="term" value="F:serine-type endopeptidase activity"/>
    <property type="evidence" value="ECO:0007669"/>
    <property type="project" value="UniProtKB-UniRule"/>
</dbReference>
<dbReference type="SUPFAM" id="SSF48403">
    <property type="entry name" value="Ankyrin repeat"/>
    <property type="match status" value="1"/>
</dbReference>
<feature type="domain" description="Peptidase S8/S53" evidence="7">
    <location>
        <begin position="676"/>
        <end position="900"/>
    </location>
</feature>
<feature type="region of interest" description="Disordered" evidence="6">
    <location>
        <begin position="235"/>
        <end position="320"/>
    </location>
</feature>
<dbReference type="Gene3D" id="1.25.40.20">
    <property type="entry name" value="Ankyrin repeat-containing domain"/>
    <property type="match status" value="1"/>
</dbReference>
<dbReference type="PANTHER" id="PTHR43399:SF4">
    <property type="entry name" value="CELL WALL-ASSOCIATED PROTEASE"/>
    <property type="match status" value="1"/>
</dbReference>
<dbReference type="Pfam" id="PF00023">
    <property type="entry name" value="Ank"/>
    <property type="match status" value="1"/>
</dbReference>
<dbReference type="PRINTS" id="PR00723">
    <property type="entry name" value="SUBTILISIN"/>
</dbReference>